<keyword evidence="2" id="KW-1185">Reference proteome</keyword>
<protein>
    <submittedName>
        <fullName evidence="1">Uncharacterized protein</fullName>
    </submittedName>
</protein>
<gene>
    <name evidence="1" type="ORF">KAJ83_00695</name>
</gene>
<dbReference type="EMBL" id="JAGMWN010000001">
    <property type="protein sequence ID" value="MBP5855511.1"/>
    <property type="molecule type" value="Genomic_DNA"/>
</dbReference>
<accession>A0A8J7UZB6</accession>
<dbReference type="RefSeq" id="WP_210680097.1">
    <property type="nucleotide sequence ID" value="NZ_JAGMWN010000001.1"/>
</dbReference>
<evidence type="ECO:0000313" key="2">
    <source>
        <dbReference type="Proteomes" id="UP000672602"/>
    </source>
</evidence>
<evidence type="ECO:0000313" key="1">
    <source>
        <dbReference type="EMBL" id="MBP5855511.1"/>
    </source>
</evidence>
<comment type="caution">
    <text evidence="1">The sequence shown here is derived from an EMBL/GenBank/DDBJ whole genome shotgun (WGS) entry which is preliminary data.</text>
</comment>
<organism evidence="1 2">
    <name type="scientific">Marivibrio halodurans</name>
    <dbReference type="NCBI Taxonomy" id="2039722"/>
    <lineage>
        <taxon>Bacteria</taxon>
        <taxon>Pseudomonadati</taxon>
        <taxon>Pseudomonadota</taxon>
        <taxon>Alphaproteobacteria</taxon>
        <taxon>Rhodospirillales</taxon>
        <taxon>Rhodospirillaceae</taxon>
        <taxon>Marivibrio</taxon>
    </lineage>
</organism>
<sequence length="82" mass="9235">MFFKRANAMDFVKAGSAFRRIRPDRMIETARILSIAADGFGIPHVKYELTVEKPSALPRMVEGHRMLSLSAFTDTYSERVAG</sequence>
<reference evidence="1" key="1">
    <citation type="submission" date="2021-04" db="EMBL/GenBank/DDBJ databases">
        <authorList>
            <person name="Zhang D.-C."/>
        </authorList>
    </citation>
    <scope>NUCLEOTIDE SEQUENCE</scope>
    <source>
        <strain evidence="1">CGMCC 1.15697</strain>
    </source>
</reference>
<dbReference type="Proteomes" id="UP000672602">
    <property type="component" value="Unassembled WGS sequence"/>
</dbReference>
<proteinExistence type="predicted"/>
<name>A0A8J7UZB6_9PROT</name>
<dbReference type="AlphaFoldDB" id="A0A8J7UZB6"/>